<organism evidence="1 2">
    <name type="scientific">Leptosia nina</name>
    <dbReference type="NCBI Taxonomy" id="320188"/>
    <lineage>
        <taxon>Eukaryota</taxon>
        <taxon>Metazoa</taxon>
        <taxon>Ecdysozoa</taxon>
        <taxon>Arthropoda</taxon>
        <taxon>Hexapoda</taxon>
        <taxon>Insecta</taxon>
        <taxon>Pterygota</taxon>
        <taxon>Neoptera</taxon>
        <taxon>Endopterygota</taxon>
        <taxon>Lepidoptera</taxon>
        <taxon>Glossata</taxon>
        <taxon>Ditrysia</taxon>
        <taxon>Papilionoidea</taxon>
        <taxon>Pieridae</taxon>
        <taxon>Pierinae</taxon>
        <taxon>Leptosia</taxon>
    </lineage>
</organism>
<comment type="caution">
    <text evidence="1">The sequence shown here is derived from an EMBL/GenBank/DDBJ whole genome shotgun (WGS) entry which is preliminary data.</text>
</comment>
<protein>
    <submittedName>
        <fullName evidence="1">Uncharacterized protein</fullName>
    </submittedName>
</protein>
<accession>A0AAV1ITA9</accession>
<proteinExistence type="predicted"/>
<gene>
    <name evidence="1" type="ORF">LNINA_LOCUS412</name>
</gene>
<evidence type="ECO:0000313" key="2">
    <source>
        <dbReference type="Proteomes" id="UP001497472"/>
    </source>
</evidence>
<dbReference type="Proteomes" id="UP001497472">
    <property type="component" value="Unassembled WGS sequence"/>
</dbReference>
<dbReference type="AlphaFoldDB" id="A0AAV1ITA9"/>
<dbReference type="EMBL" id="CAVLEF010000001">
    <property type="protein sequence ID" value="CAK1540353.1"/>
    <property type="molecule type" value="Genomic_DNA"/>
</dbReference>
<sequence>MSSIKSKVCDNNYQQNDTKLNSVSGAFVDKSPASLNGRYRSKSLSSDKLNELNADRAAILEDMDVEYLTDKSETPGCLVKNKIMEQGTQAING</sequence>
<evidence type="ECO:0000313" key="1">
    <source>
        <dbReference type="EMBL" id="CAK1540353.1"/>
    </source>
</evidence>
<name>A0AAV1ITA9_9NEOP</name>
<reference evidence="1 2" key="1">
    <citation type="submission" date="2023-11" db="EMBL/GenBank/DDBJ databases">
        <authorList>
            <person name="Okamura Y."/>
        </authorList>
    </citation>
    <scope>NUCLEOTIDE SEQUENCE [LARGE SCALE GENOMIC DNA]</scope>
</reference>
<keyword evidence="2" id="KW-1185">Reference proteome</keyword>